<name>A0ABN8N6E7_9CNID</name>
<evidence type="ECO:0000313" key="3">
    <source>
        <dbReference type="Proteomes" id="UP001159405"/>
    </source>
</evidence>
<evidence type="ECO:0000313" key="2">
    <source>
        <dbReference type="EMBL" id="CAH3044181.1"/>
    </source>
</evidence>
<organism evidence="2 3">
    <name type="scientific">Porites lobata</name>
    <dbReference type="NCBI Taxonomy" id="104759"/>
    <lineage>
        <taxon>Eukaryota</taxon>
        <taxon>Metazoa</taxon>
        <taxon>Cnidaria</taxon>
        <taxon>Anthozoa</taxon>
        <taxon>Hexacorallia</taxon>
        <taxon>Scleractinia</taxon>
        <taxon>Fungiina</taxon>
        <taxon>Poritidae</taxon>
        <taxon>Porites</taxon>
    </lineage>
</organism>
<proteinExistence type="predicted"/>
<feature type="region of interest" description="Disordered" evidence="1">
    <location>
        <begin position="65"/>
        <end position="87"/>
    </location>
</feature>
<keyword evidence="3" id="KW-1185">Reference proteome</keyword>
<reference evidence="2 3" key="1">
    <citation type="submission" date="2022-05" db="EMBL/GenBank/DDBJ databases">
        <authorList>
            <consortium name="Genoscope - CEA"/>
            <person name="William W."/>
        </authorList>
    </citation>
    <scope>NUCLEOTIDE SEQUENCE [LARGE SCALE GENOMIC DNA]</scope>
</reference>
<accession>A0ABN8N6E7</accession>
<protein>
    <submittedName>
        <fullName evidence="2">Uncharacterized protein</fullName>
    </submittedName>
</protein>
<sequence>MFSAFFGLGLAAGAAFYIYRTRKCSGERESDNTEERVIPDYKVGGDASVTENECQIVDLSMELAAQPTNQTQTRASKKKPRNRGTRHTEAPVLLASETMLVHKSKAMLRENEALETISNTGTVRSRLTEFVVASTTSLIDSTLACFTTGRRRRRVRMSVSFAFEFVCEEVEEQSIENVGFNQVDSS</sequence>
<evidence type="ECO:0000256" key="1">
    <source>
        <dbReference type="SAM" id="MobiDB-lite"/>
    </source>
</evidence>
<dbReference type="Proteomes" id="UP001159405">
    <property type="component" value="Unassembled WGS sequence"/>
</dbReference>
<dbReference type="EMBL" id="CALNXK010000012">
    <property type="protein sequence ID" value="CAH3044181.1"/>
    <property type="molecule type" value="Genomic_DNA"/>
</dbReference>
<gene>
    <name evidence="2" type="ORF">PLOB_00004746</name>
</gene>
<feature type="compositionally biased region" description="Basic residues" evidence="1">
    <location>
        <begin position="75"/>
        <end position="85"/>
    </location>
</feature>
<comment type="caution">
    <text evidence="2">The sequence shown here is derived from an EMBL/GenBank/DDBJ whole genome shotgun (WGS) entry which is preliminary data.</text>
</comment>